<dbReference type="EMBL" id="VOFY01000005">
    <property type="protein sequence ID" value="KAA8592859.1"/>
    <property type="molecule type" value="Genomic_DNA"/>
</dbReference>
<reference evidence="1 2" key="1">
    <citation type="submission" date="2019-08" db="EMBL/GenBank/DDBJ databases">
        <title>A chromosome-level genome assembly, high-density linkage maps, and genome scans reveal the genomic architecture of hybrid incompatibilities underlying speciation via character displacement in darters (Percidae: Etheostominae).</title>
        <authorList>
            <person name="Moran R.L."/>
            <person name="Catchen J.M."/>
            <person name="Fuller R.C."/>
        </authorList>
    </citation>
    <scope>NUCLEOTIDE SEQUENCE [LARGE SCALE GENOMIC DNA]</scope>
    <source>
        <strain evidence="1">EspeVRDwgs_2016</strain>
        <tissue evidence="1">Muscle</tissue>
    </source>
</reference>
<dbReference type="Proteomes" id="UP000327493">
    <property type="component" value="Chromosome 5"/>
</dbReference>
<organism evidence="1 2">
    <name type="scientific">Etheostoma spectabile</name>
    <name type="common">orangethroat darter</name>
    <dbReference type="NCBI Taxonomy" id="54343"/>
    <lineage>
        <taxon>Eukaryota</taxon>
        <taxon>Metazoa</taxon>
        <taxon>Chordata</taxon>
        <taxon>Craniata</taxon>
        <taxon>Vertebrata</taxon>
        <taxon>Euteleostomi</taxon>
        <taxon>Actinopterygii</taxon>
        <taxon>Neopterygii</taxon>
        <taxon>Teleostei</taxon>
        <taxon>Neoteleostei</taxon>
        <taxon>Acanthomorphata</taxon>
        <taxon>Eupercaria</taxon>
        <taxon>Perciformes</taxon>
        <taxon>Percoidei</taxon>
        <taxon>Percidae</taxon>
        <taxon>Etheostomatinae</taxon>
        <taxon>Etheostoma</taxon>
    </lineage>
</organism>
<keyword evidence="2" id="KW-1185">Reference proteome</keyword>
<evidence type="ECO:0000313" key="2">
    <source>
        <dbReference type="Proteomes" id="UP000327493"/>
    </source>
</evidence>
<name>A0A5J5DHW1_9PERO</name>
<proteinExistence type="predicted"/>
<evidence type="ECO:0000313" key="1">
    <source>
        <dbReference type="EMBL" id="KAA8592859.1"/>
    </source>
</evidence>
<dbReference type="AlphaFoldDB" id="A0A5J5DHW1"/>
<accession>A0A5J5DHW1</accession>
<sequence>MPAKQYFTYNIEHINLNILPTRLLPCTFITQSVVKGTFRSFTAVKLPIPHC</sequence>
<comment type="caution">
    <text evidence="1">The sequence shown here is derived from an EMBL/GenBank/DDBJ whole genome shotgun (WGS) entry which is preliminary data.</text>
</comment>
<gene>
    <name evidence="1" type="ORF">FQN60_018314</name>
</gene>
<protein>
    <submittedName>
        <fullName evidence="1">Uncharacterized protein</fullName>
    </submittedName>
</protein>